<organism evidence="4 5">
    <name type="scientific">Candidatus Dojkabacteria bacterium</name>
    <dbReference type="NCBI Taxonomy" id="2099670"/>
    <lineage>
        <taxon>Bacteria</taxon>
        <taxon>Candidatus Dojkabacteria</taxon>
    </lineage>
</organism>
<dbReference type="PANTHER" id="PTHR30308">
    <property type="entry name" value="TMRNA-BINDING COMPONENT OF TRANS-TRANSLATION TAGGING COMPLEX"/>
    <property type="match status" value="1"/>
</dbReference>
<evidence type="ECO:0000256" key="3">
    <source>
        <dbReference type="HAMAP-Rule" id="MF_00023"/>
    </source>
</evidence>
<dbReference type="SUPFAM" id="SSF74982">
    <property type="entry name" value="Small protein B (SmpB)"/>
    <property type="match status" value="1"/>
</dbReference>
<dbReference type="Gene3D" id="2.40.280.10">
    <property type="match status" value="1"/>
</dbReference>
<comment type="function">
    <text evidence="3">Required for rescue of stalled ribosomes mediated by trans-translation. Binds to transfer-messenger RNA (tmRNA), required for stable association of tmRNA with ribosomes. tmRNA and SmpB together mimic tRNA shape, replacing the anticodon stem-loop with SmpB. tmRNA is encoded by the ssrA gene; the 2 termini fold to resemble tRNA(Ala) and it encodes a 'tag peptide', a short internal open reading frame. During trans-translation Ala-aminoacylated tmRNA acts like a tRNA, entering the A-site of stalled ribosomes, displacing the stalled mRNA. The ribosome then switches to translate the ORF on the tmRNA; the nascent peptide is terminated with the 'tag peptide' encoded by the tmRNA and targeted for degradation. The ribosome is freed to recommence translation, which seems to be the essential function of trans-translation.</text>
</comment>
<dbReference type="NCBIfam" id="TIGR00086">
    <property type="entry name" value="smpB"/>
    <property type="match status" value="1"/>
</dbReference>
<reference evidence="4" key="1">
    <citation type="submission" date="2020-04" db="EMBL/GenBank/DDBJ databases">
        <authorList>
            <person name="Zhang T."/>
        </authorList>
    </citation>
    <scope>NUCLEOTIDE SEQUENCE</scope>
    <source>
        <strain evidence="4">HKST-UBA09</strain>
    </source>
</reference>
<gene>
    <name evidence="3 4" type="primary">smpB</name>
    <name evidence="4" type="ORF">KC669_04775</name>
</gene>
<accession>A0A955LC46</accession>
<evidence type="ECO:0000256" key="2">
    <source>
        <dbReference type="ARBA" id="ARBA00022884"/>
    </source>
</evidence>
<dbReference type="PANTHER" id="PTHR30308:SF2">
    <property type="entry name" value="SSRA-BINDING PROTEIN"/>
    <property type="match status" value="1"/>
</dbReference>
<dbReference type="CDD" id="cd09294">
    <property type="entry name" value="SmpB"/>
    <property type="match status" value="1"/>
</dbReference>
<evidence type="ECO:0000313" key="5">
    <source>
        <dbReference type="Proteomes" id="UP000714915"/>
    </source>
</evidence>
<name>A0A955LC46_9BACT</name>
<comment type="caution">
    <text evidence="4">The sequence shown here is derived from an EMBL/GenBank/DDBJ whole genome shotgun (WGS) entry which is preliminary data.</text>
</comment>
<keyword evidence="1 3" id="KW-0963">Cytoplasm</keyword>
<dbReference type="AlphaFoldDB" id="A0A955LC46"/>
<dbReference type="GO" id="GO:0070930">
    <property type="term" value="P:trans-translation-dependent protein tagging"/>
    <property type="evidence" value="ECO:0007669"/>
    <property type="project" value="TreeGrafter"/>
</dbReference>
<proteinExistence type="inferred from homology"/>
<reference evidence="4" key="2">
    <citation type="journal article" date="2021" name="Microbiome">
        <title>Successional dynamics and alternative stable states in a saline activated sludge microbial community over 9 years.</title>
        <authorList>
            <person name="Wang Y."/>
            <person name="Ye J."/>
            <person name="Ju F."/>
            <person name="Liu L."/>
            <person name="Boyd J.A."/>
            <person name="Deng Y."/>
            <person name="Parks D.H."/>
            <person name="Jiang X."/>
            <person name="Yin X."/>
            <person name="Woodcroft B.J."/>
            <person name="Tyson G.W."/>
            <person name="Hugenholtz P."/>
            <person name="Polz M.F."/>
            <person name="Zhang T."/>
        </authorList>
    </citation>
    <scope>NUCLEOTIDE SEQUENCE</scope>
    <source>
        <strain evidence="4">HKST-UBA09</strain>
    </source>
</reference>
<dbReference type="GO" id="GO:0005829">
    <property type="term" value="C:cytosol"/>
    <property type="evidence" value="ECO:0007669"/>
    <property type="project" value="TreeGrafter"/>
</dbReference>
<protein>
    <recommendedName>
        <fullName evidence="3">SsrA-binding protein</fullName>
    </recommendedName>
    <alternativeName>
        <fullName evidence="3">Small protein B</fullName>
    </alternativeName>
</protein>
<comment type="subcellular location">
    <subcellularLocation>
        <location evidence="3">Cytoplasm</location>
    </subcellularLocation>
    <text evidence="3">The tmRNA-SmpB complex associates with stalled 70S ribosomes.</text>
</comment>
<dbReference type="HAMAP" id="MF_00023">
    <property type="entry name" value="SmpB"/>
    <property type="match status" value="1"/>
</dbReference>
<evidence type="ECO:0000313" key="4">
    <source>
        <dbReference type="EMBL" id="MCA9387321.1"/>
    </source>
</evidence>
<dbReference type="EMBL" id="JAGQLF010000088">
    <property type="protein sequence ID" value="MCA9387321.1"/>
    <property type="molecule type" value="Genomic_DNA"/>
</dbReference>
<dbReference type="InterPro" id="IPR020081">
    <property type="entry name" value="SsrA-bd_prot_CS"/>
</dbReference>
<dbReference type="GO" id="GO:0003723">
    <property type="term" value="F:RNA binding"/>
    <property type="evidence" value="ECO:0007669"/>
    <property type="project" value="UniProtKB-UniRule"/>
</dbReference>
<comment type="similarity">
    <text evidence="3">Belongs to the SmpB family.</text>
</comment>
<evidence type="ECO:0000256" key="1">
    <source>
        <dbReference type="ARBA" id="ARBA00022490"/>
    </source>
</evidence>
<dbReference type="Proteomes" id="UP000714915">
    <property type="component" value="Unassembled WGS sequence"/>
</dbReference>
<dbReference type="PROSITE" id="PS01317">
    <property type="entry name" value="SSRP"/>
    <property type="match status" value="1"/>
</dbReference>
<dbReference type="GO" id="GO:0070929">
    <property type="term" value="P:trans-translation"/>
    <property type="evidence" value="ECO:0007669"/>
    <property type="project" value="UniProtKB-UniRule"/>
</dbReference>
<sequence length="151" mass="18089">MVVLQNNKKAFQNYNVEDKYEAGIELEGWEVKSIENHQVDIANSFIKIRNNEAFWVNARIPAWKLGEEKSKEEENRERRLLLNRNEIKKITQKQERVGYSIVPLKIYRAGSNYIKLEIGIGKGKKKFDKRQSLKEKDQKRRIDMDRKRYNF</sequence>
<dbReference type="InterPro" id="IPR023620">
    <property type="entry name" value="SmpB"/>
</dbReference>
<keyword evidence="2 3" id="KW-0694">RNA-binding</keyword>
<dbReference type="NCBIfam" id="NF003843">
    <property type="entry name" value="PRK05422.1"/>
    <property type="match status" value="1"/>
</dbReference>
<dbReference type="InterPro" id="IPR000037">
    <property type="entry name" value="SsrA-bd_prot"/>
</dbReference>
<dbReference type="Pfam" id="PF01668">
    <property type="entry name" value="SmpB"/>
    <property type="match status" value="1"/>
</dbReference>